<dbReference type="GO" id="GO:0046982">
    <property type="term" value="F:protein heterodimerization activity"/>
    <property type="evidence" value="ECO:0007669"/>
    <property type="project" value="InterPro"/>
</dbReference>
<organism evidence="3 4">
    <name type="scientific">Amphibalanus amphitrite</name>
    <name type="common">Striped barnacle</name>
    <name type="synonym">Balanus amphitrite</name>
    <dbReference type="NCBI Taxonomy" id="1232801"/>
    <lineage>
        <taxon>Eukaryota</taxon>
        <taxon>Metazoa</taxon>
        <taxon>Ecdysozoa</taxon>
        <taxon>Arthropoda</taxon>
        <taxon>Crustacea</taxon>
        <taxon>Multicrustacea</taxon>
        <taxon>Cirripedia</taxon>
        <taxon>Thoracica</taxon>
        <taxon>Thoracicalcarea</taxon>
        <taxon>Balanomorpha</taxon>
        <taxon>Balanoidea</taxon>
        <taxon>Balanidae</taxon>
        <taxon>Amphibalaninae</taxon>
        <taxon>Amphibalanus</taxon>
    </lineage>
</organism>
<dbReference type="InterPro" id="IPR013087">
    <property type="entry name" value="Znf_C2H2_type"/>
</dbReference>
<evidence type="ECO:0000256" key="1">
    <source>
        <dbReference type="SAM" id="MobiDB-lite"/>
    </source>
</evidence>
<reference evidence="3 4" key="1">
    <citation type="submission" date="2019-07" db="EMBL/GenBank/DDBJ databases">
        <title>Draft genome assembly of a fouling barnacle, Amphibalanus amphitrite (Darwin, 1854): The first reference genome for Thecostraca.</title>
        <authorList>
            <person name="Kim W."/>
        </authorList>
    </citation>
    <scope>NUCLEOTIDE SEQUENCE [LARGE SCALE GENOMIC DNA]</scope>
    <source>
        <strain evidence="3">SNU_AA5</strain>
        <tissue evidence="3">Soma without cirri and trophi</tissue>
    </source>
</reference>
<feature type="region of interest" description="Disordered" evidence="1">
    <location>
        <begin position="125"/>
        <end position="144"/>
    </location>
</feature>
<evidence type="ECO:0000313" key="4">
    <source>
        <dbReference type="Proteomes" id="UP000440578"/>
    </source>
</evidence>
<evidence type="ECO:0000259" key="2">
    <source>
        <dbReference type="PROSITE" id="PS00028"/>
    </source>
</evidence>
<gene>
    <name evidence="3" type="primary">POLE4</name>
    <name evidence="3" type="ORF">FJT64_014386</name>
</gene>
<feature type="region of interest" description="Disordered" evidence="1">
    <location>
        <begin position="1"/>
        <end position="75"/>
    </location>
</feature>
<comment type="caution">
    <text evidence="3">The sequence shown here is derived from an EMBL/GenBank/DDBJ whole genome shotgun (WGS) entry which is preliminary data.</text>
</comment>
<protein>
    <submittedName>
        <fullName evidence="3">DNA polymerase epsilon subunit 4</fullName>
    </submittedName>
</protein>
<dbReference type="Gene3D" id="1.10.20.10">
    <property type="entry name" value="Histone, subunit A"/>
    <property type="match status" value="1"/>
</dbReference>
<evidence type="ECO:0000313" key="3">
    <source>
        <dbReference type="EMBL" id="KAF0287200.1"/>
    </source>
</evidence>
<dbReference type="Gene3D" id="3.30.160.60">
    <property type="entry name" value="Classic Zinc Finger"/>
    <property type="match status" value="1"/>
</dbReference>
<dbReference type="InterPro" id="IPR009072">
    <property type="entry name" value="Histone-fold"/>
</dbReference>
<proteinExistence type="predicted"/>
<feature type="domain" description="C2H2-type" evidence="2">
    <location>
        <begin position="291"/>
        <end position="313"/>
    </location>
</feature>
<dbReference type="EMBL" id="VIIS01002210">
    <property type="protein sequence ID" value="KAF0287200.1"/>
    <property type="molecule type" value="Genomic_DNA"/>
</dbReference>
<accession>A0A6A4V7P4</accession>
<keyword evidence="4" id="KW-1185">Reference proteome</keyword>
<dbReference type="Proteomes" id="UP000440578">
    <property type="component" value="Unassembled WGS sequence"/>
</dbReference>
<dbReference type="PROSITE" id="PS00028">
    <property type="entry name" value="ZINC_FINGER_C2H2_1"/>
    <property type="match status" value="1"/>
</dbReference>
<sequence>MADREECAMDDPAPVESSPSATSPQGAGVAGAAEPTEEVWSAEDVGAEYGSEALPDSGTDLFQSEPTDAPTRSATALPISKIKKIMKFDPDVTMANQEAVFLVSKATRCGLDELHVFSLEREAGLERRRPAGGPRAPPPEPPAGATLEQRLEAIGRLTLEDLPDELVERLLSEAASYGGGGGEPEPGRSQLYQLDNSALSYEVLRLPQYQELFDRLRQEAAAVSPAPLDTAACRQAGIGQPLLQSLLQQAEQLRADTQSEFVEHHFCRQCQEHVERALVLNHVHAGLANTCGFCGLTVGYSTELKAHLSKQHHMQRKLTCPLCRTRHATPHAYRNHVLTHNMDDELLLPGENDPRLANGNRTSEWQCELCREMPIGVSVKFRDIREHVTSGCRMLHLSEAEFNRRFHPPPQREL</sequence>
<dbReference type="SUPFAM" id="SSF47113">
    <property type="entry name" value="Histone-fold"/>
    <property type="match status" value="1"/>
</dbReference>
<name>A0A6A4V7P4_AMPAM</name>
<dbReference type="SMART" id="SM00355">
    <property type="entry name" value="ZnF_C2H2"/>
    <property type="match status" value="2"/>
</dbReference>
<feature type="compositionally biased region" description="Polar residues" evidence="1">
    <location>
        <begin position="60"/>
        <end position="74"/>
    </location>
</feature>
<dbReference type="AlphaFoldDB" id="A0A6A4V7P4"/>
<dbReference type="OrthoDB" id="6387242at2759"/>